<protein>
    <submittedName>
        <fullName evidence="1">Uncharacterized protein</fullName>
    </submittedName>
</protein>
<evidence type="ECO:0000313" key="2">
    <source>
        <dbReference type="Proteomes" id="UP001169985"/>
    </source>
</evidence>
<gene>
    <name evidence="1" type="ORF">PEY55_28135</name>
</gene>
<dbReference type="Proteomes" id="UP001169985">
    <property type="component" value="Unassembled WGS sequence"/>
</dbReference>
<reference evidence="1" key="1">
    <citation type="journal article" date="2023" name="Antimicrob Resist Infect Control">
        <title>Sanitary installations and wastewater plumbing as reservoir for the long-term circulation and transmission of carbapenemase producing Citrobacter freundii clones in a hospital setting.</title>
        <authorList>
            <person name="Hamerlinck H."/>
            <person name="Aerssens A."/>
            <person name="Boelens J."/>
            <person name="Dehaene A."/>
            <person name="McMahon M."/>
            <person name="Messiaen A.S."/>
            <person name="Vandendriessche S."/>
            <person name="Velghe A."/>
            <person name="Leroux-Roels I."/>
            <person name="Verhasselt B."/>
        </authorList>
    </citation>
    <scope>NUCLEOTIDE SEQUENCE</scope>
    <source>
        <strain evidence="1">UZG-GERCF-220920-Env23</strain>
    </source>
</reference>
<name>A0AAW7M704_9ENTR</name>
<proteinExistence type="predicted"/>
<dbReference type="AlphaFoldDB" id="A0AAW7M704"/>
<accession>A0AAW7M704</accession>
<reference evidence="1" key="2">
    <citation type="submission" date="2023-01" db="EMBL/GenBank/DDBJ databases">
        <authorList>
            <person name="Hamerlinck H."/>
            <person name="Aerssens A."/>
            <person name="Boelens J."/>
            <person name="Messiaen A.-S."/>
            <person name="Vandendriessche S."/>
            <person name="Velghe A."/>
            <person name="Verhasselt B."/>
            <person name="Leroux-Roels I."/>
        </authorList>
    </citation>
    <scope>NUCLEOTIDE SEQUENCE</scope>
    <source>
        <strain evidence="1">UZG-GERCF-220920-Env23</strain>
    </source>
</reference>
<evidence type="ECO:0000313" key="1">
    <source>
        <dbReference type="EMBL" id="MDN4372112.1"/>
    </source>
</evidence>
<feature type="non-terminal residue" evidence="1">
    <location>
        <position position="1"/>
    </location>
</feature>
<dbReference type="EMBL" id="JAQIHS010000123">
    <property type="protein sequence ID" value="MDN4372112.1"/>
    <property type="molecule type" value="Genomic_DNA"/>
</dbReference>
<sequence length="31" mass="3288">PTPQCSPTCSEILQQKLSDMLESLTNATPPG</sequence>
<comment type="caution">
    <text evidence="1">The sequence shown here is derived from an EMBL/GenBank/DDBJ whole genome shotgun (WGS) entry which is preliminary data.</text>
</comment>
<organism evidence="1 2">
    <name type="scientific">Citrobacter portucalensis</name>
    <dbReference type="NCBI Taxonomy" id="1639133"/>
    <lineage>
        <taxon>Bacteria</taxon>
        <taxon>Pseudomonadati</taxon>
        <taxon>Pseudomonadota</taxon>
        <taxon>Gammaproteobacteria</taxon>
        <taxon>Enterobacterales</taxon>
        <taxon>Enterobacteriaceae</taxon>
        <taxon>Citrobacter</taxon>
        <taxon>Citrobacter freundii complex</taxon>
    </lineage>
</organism>